<name>A0AA35CL15_9FIRM</name>
<dbReference type="InterPro" id="IPR036873">
    <property type="entry name" value="Rhodanese-like_dom_sf"/>
</dbReference>
<dbReference type="RefSeq" id="WP_264841920.1">
    <property type="nucleotide sequence ID" value="NZ_AP025628.1"/>
</dbReference>
<dbReference type="SUPFAM" id="SSF56281">
    <property type="entry name" value="Metallo-hydrolase/oxidoreductase"/>
    <property type="match status" value="1"/>
</dbReference>
<dbReference type="GO" id="GO:0006749">
    <property type="term" value="P:glutathione metabolic process"/>
    <property type="evidence" value="ECO:0007669"/>
    <property type="project" value="InterPro"/>
</dbReference>
<dbReference type="InterPro" id="IPR001279">
    <property type="entry name" value="Metallo-B-lactamas"/>
</dbReference>
<dbReference type="InterPro" id="IPR001763">
    <property type="entry name" value="Rhodanese-like_dom"/>
</dbReference>
<dbReference type="AlphaFoldDB" id="A0AA35CL15"/>
<dbReference type="InterPro" id="IPR036866">
    <property type="entry name" value="RibonucZ/Hydroxyglut_hydro"/>
</dbReference>
<proteinExistence type="predicted"/>
<dbReference type="GO" id="GO:0050313">
    <property type="term" value="F:sulfur dioxygenase activity"/>
    <property type="evidence" value="ECO:0007669"/>
    <property type="project" value="InterPro"/>
</dbReference>
<evidence type="ECO:0000259" key="1">
    <source>
        <dbReference type="PROSITE" id="PS50206"/>
    </source>
</evidence>
<dbReference type="InterPro" id="IPR051682">
    <property type="entry name" value="Mito_Persulfide_Diox"/>
</dbReference>
<dbReference type="Gene3D" id="3.40.250.10">
    <property type="entry name" value="Rhodanese-like domain"/>
    <property type="match status" value="1"/>
</dbReference>
<dbReference type="EMBL" id="AP025628">
    <property type="protein sequence ID" value="BDG61260.1"/>
    <property type="molecule type" value="Genomic_DNA"/>
</dbReference>
<protein>
    <submittedName>
        <fullName evidence="2">MBL fold metallo-hydrolase</fullName>
    </submittedName>
</protein>
<evidence type="ECO:0000313" key="3">
    <source>
        <dbReference type="Proteomes" id="UP001163687"/>
    </source>
</evidence>
<dbReference type="Proteomes" id="UP001163687">
    <property type="component" value="Chromosome"/>
</dbReference>
<dbReference type="Gene3D" id="3.60.15.10">
    <property type="entry name" value="Ribonuclease Z/Hydroxyacylglutathione hydrolase-like"/>
    <property type="match status" value="1"/>
</dbReference>
<dbReference type="SMART" id="SM00450">
    <property type="entry name" value="RHOD"/>
    <property type="match status" value="1"/>
</dbReference>
<dbReference type="KEGG" id="cmic:caldi_23500"/>
<keyword evidence="3" id="KW-1185">Reference proteome</keyword>
<dbReference type="PANTHER" id="PTHR43084:SF7">
    <property type="entry name" value="BETA-LACTAMASE DOMAIN PROTEIN"/>
    <property type="match status" value="1"/>
</dbReference>
<dbReference type="PROSITE" id="PS50206">
    <property type="entry name" value="RHODANESE_3"/>
    <property type="match status" value="1"/>
</dbReference>
<evidence type="ECO:0000313" key="2">
    <source>
        <dbReference type="EMBL" id="BDG61260.1"/>
    </source>
</evidence>
<accession>A0AA35CL15</accession>
<dbReference type="SMART" id="SM00849">
    <property type="entry name" value="Lactamase_B"/>
    <property type="match status" value="1"/>
</dbReference>
<dbReference type="PANTHER" id="PTHR43084">
    <property type="entry name" value="PERSULFIDE DIOXYGENASE ETHE1"/>
    <property type="match status" value="1"/>
</dbReference>
<dbReference type="CDD" id="cd07724">
    <property type="entry name" value="POD-like_MBL-fold"/>
    <property type="match status" value="1"/>
</dbReference>
<organism evidence="2 3">
    <name type="scientific">Caldinitratiruptor microaerophilus</name>
    <dbReference type="NCBI Taxonomy" id="671077"/>
    <lineage>
        <taxon>Bacteria</taxon>
        <taxon>Bacillati</taxon>
        <taxon>Bacillota</taxon>
        <taxon>Clostridia</taxon>
        <taxon>Eubacteriales</taxon>
        <taxon>Symbiobacteriaceae</taxon>
        <taxon>Caldinitratiruptor</taxon>
    </lineage>
</organism>
<sequence>MSTEVREFTAGDLKRLLDRGDDLFVVDLRLRPEFEAWRIEGRKPVPTINVPYVEILGDGDTDDPAEAFTAYARKEWDGQLPRDRLILAVCAKGGTSAFLAQALRGLGYDAANLAGGMVAWGNHYDVQPVVESDALGIYQVNRPARGCLSYVLVSGEEAVVVDPLRHVEHYLDFVRDRRLRVTAVLDTHVHADHISGGRRLADLLGAPYCFHPYDAIHPIDVLPAAIAFSYLHPDQEFAFGSARIRALHIPGHTLGNTAYLVNDRYLLTGDSIFIESVARPDLGGRGETWAPMHYRSLARLLTLPDDTVVLPGHFSSPAEANAGGAYVATLGELRAKNEGLRMVLAGEEAFVRYMLSSLPVFPPQYVHIKRVNTGLLQPDEDKASELELGRNICAFAQAYRH</sequence>
<reference evidence="2" key="1">
    <citation type="submission" date="2022-03" db="EMBL/GenBank/DDBJ databases">
        <title>Complete genome sequence of Caldinitratiruptor microaerophilus.</title>
        <authorList>
            <person name="Mukaiyama R."/>
            <person name="Nishiyama T."/>
            <person name="Ueda K."/>
        </authorList>
    </citation>
    <scope>NUCLEOTIDE SEQUENCE</scope>
    <source>
        <strain evidence="2">JCM 16183</strain>
    </source>
</reference>
<feature type="domain" description="Rhodanese" evidence="1">
    <location>
        <begin position="19"/>
        <end position="128"/>
    </location>
</feature>
<dbReference type="GO" id="GO:0070813">
    <property type="term" value="P:hydrogen sulfide metabolic process"/>
    <property type="evidence" value="ECO:0007669"/>
    <property type="project" value="TreeGrafter"/>
</dbReference>
<dbReference type="InterPro" id="IPR044528">
    <property type="entry name" value="POD-like_MBL-fold"/>
</dbReference>
<dbReference type="Pfam" id="PF00581">
    <property type="entry name" value="Rhodanese"/>
    <property type="match status" value="1"/>
</dbReference>
<gene>
    <name evidence="2" type="ORF">caldi_23500</name>
</gene>
<dbReference type="SUPFAM" id="SSF52821">
    <property type="entry name" value="Rhodanese/Cell cycle control phosphatase"/>
    <property type="match status" value="1"/>
</dbReference>
<dbReference type="Pfam" id="PF00753">
    <property type="entry name" value="Lactamase_B"/>
    <property type="match status" value="1"/>
</dbReference>